<reference evidence="1 2" key="1">
    <citation type="submission" date="2019-07" db="EMBL/GenBank/DDBJ databases">
        <title>Draft genome of two Muricauda strains isolated from deep sea.</title>
        <authorList>
            <person name="Sun C."/>
        </authorList>
    </citation>
    <scope>NUCLEOTIDE SEQUENCE [LARGE SCALE GENOMIC DNA]</scope>
    <source>
        <strain evidence="1 2">72</strain>
    </source>
</reference>
<keyword evidence="2" id="KW-1185">Reference proteome</keyword>
<dbReference type="Proteomes" id="UP000321621">
    <property type="component" value="Unassembled WGS sequence"/>
</dbReference>
<name>A0ABY3KH94_9FLAO</name>
<protein>
    <submittedName>
        <fullName evidence="1">Uncharacterized protein</fullName>
    </submittedName>
</protein>
<evidence type="ECO:0000313" key="2">
    <source>
        <dbReference type="Proteomes" id="UP000321621"/>
    </source>
</evidence>
<proteinExistence type="predicted"/>
<sequence>MKNEFVSRIHTTELETDLYQLLGKTSLEKHISDFNNVNWKSNYEKEFNSMDFNMPDLEVLSKNDSKYLSVSIAPNTDDTYQFIIGLGTHLETDNPNIPNRKVKLYMTESDNEEVPKKFIELFFKRDFAKINTELDQLYLMDEVEDVYINKK</sequence>
<dbReference type="EMBL" id="VNWK01000026">
    <property type="protein sequence ID" value="TXJ94078.1"/>
    <property type="molecule type" value="Genomic_DNA"/>
</dbReference>
<comment type="caution">
    <text evidence="1">The sequence shown here is derived from an EMBL/GenBank/DDBJ whole genome shotgun (WGS) entry which is preliminary data.</text>
</comment>
<organism evidence="1 2">
    <name type="scientific">Flagellimonas pelagia</name>
    <dbReference type="NCBI Taxonomy" id="2306998"/>
    <lineage>
        <taxon>Bacteria</taxon>
        <taxon>Pseudomonadati</taxon>
        <taxon>Bacteroidota</taxon>
        <taxon>Flavobacteriia</taxon>
        <taxon>Flavobacteriales</taxon>
        <taxon>Flavobacteriaceae</taxon>
        <taxon>Flagellimonas</taxon>
    </lineage>
</organism>
<accession>A0ABY3KH94</accession>
<dbReference type="RefSeq" id="WP_220473550.1">
    <property type="nucleotide sequence ID" value="NZ_QXFI01000026.1"/>
</dbReference>
<evidence type="ECO:0000313" key="1">
    <source>
        <dbReference type="EMBL" id="TXJ94078.1"/>
    </source>
</evidence>
<gene>
    <name evidence="1" type="ORF">FQ017_11705</name>
</gene>